<feature type="domain" description="CAAX prenyl protease 2/Lysostaphin resistance protein A-like" evidence="2">
    <location>
        <begin position="114"/>
        <end position="206"/>
    </location>
</feature>
<keyword evidence="1" id="KW-1133">Transmembrane helix</keyword>
<evidence type="ECO:0000313" key="4">
    <source>
        <dbReference type="Proteomes" id="UP001596013"/>
    </source>
</evidence>
<evidence type="ECO:0000259" key="2">
    <source>
        <dbReference type="Pfam" id="PF02517"/>
    </source>
</evidence>
<feature type="transmembrane region" description="Helical" evidence="1">
    <location>
        <begin position="148"/>
        <end position="165"/>
    </location>
</feature>
<keyword evidence="4" id="KW-1185">Reference proteome</keyword>
<protein>
    <submittedName>
        <fullName evidence="3">CPBP family intramembrane glutamic endopeptidase</fullName>
        <ecNumber evidence="3">3.4.-.-</ecNumber>
    </submittedName>
</protein>
<feature type="transmembrane region" description="Helical" evidence="1">
    <location>
        <begin position="223"/>
        <end position="243"/>
    </location>
</feature>
<feature type="transmembrane region" description="Helical" evidence="1">
    <location>
        <begin position="106"/>
        <end position="128"/>
    </location>
</feature>
<keyword evidence="3" id="KW-0378">Hydrolase</keyword>
<proteinExistence type="predicted"/>
<keyword evidence="1" id="KW-0812">Transmembrane</keyword>
<dbReference type="RefSeq" id="WP_377302233.1">
    <property type="nucleotide sequence ID" value="NZ_JBHSMK010000002.1"/>
</dbReference>
<comment type="caution">
    <text evidence="3">The sequence shown here is derived from an EMBL/GenBank/DDBJ whole genome shotgun (WGS) entry which is preliminary data.</text>
</comment>
<evidence type="ECO:0000256" key="1">
    <source>
        <dbReference type="SAM" id="Phobius"/>
    </source>
</evidence>
<dbReference type="EC" id="3.4.-.-" evidence="3"/>
<organism evidence="3 4">
    <name type="scientific">Rhodanobacter umsongensis</name>
    <dbReference type="NCBI Taxonomy" id="633153"/>
    <lineage>
        <taxon>Bacteria</taxon>
        <taxon>Pseudomonadati</taxon>
        <taxon>Pseudomonadota</taxon>
        <taxon>Gammaproteobacteria</taxon>
        <taxon>Lysobacterales</taxon>
        <taxon>Rhodanobacteraceae</taxon>
        <taxon>Rhodanobacter</taxon>
    </lineage>
</organism>
<accession>A0ABW0JI11</accession>
<name>A0ABW0JI11_9GAMM</name>
<dbReference type="EMBL" id="JBHSMK010000002">
    <property type="protein sequence ID" value="MFC5435692.1"/>
    <property type="molecule type" value="Genomic_DNA"/>
</dbReference>
<evidence type="ECO:0000313" key="3">
    <source>
        <dbReference type="EMBL" id="MFC5435692.1"/>
    </source>
</evidence>
<keyword evidence="1" id="KW-0472">Membrane</keyword>
<reference evidence="4" key="1">
    <citation type="journal article" date="2019" name="Int. J. Syst. Evol. Microbiol.">
        <title>The Global Catalogue of Microorganisms (GCM) 10K type strain sequencing project: providing services to taxonomists for standard genome sequencing and annotation.</title>
        <authorList>
            <consortium name="The Broad Institute Genomics Platform"/>
            <consortium name="The Broad Institute Genome Sequencing Center for Infectious Disease"/>
            <person name="Wu L."/>
            <person name="Ma J."/>
        </authorList>
    </citation>
    <scope>NUCLEOTIDE SEQUENCE [LARGE SCALE GENOMIC DNA]</scope>
    <source>
        <strain evidence="4">JCM 17130</strain>
    </source>
</reference>
<gene>
    <name evidence="3" type="ORF">ACFPME_03935</name>
</gene>
<feature type="transmembrane region" description="Helical" evidence="1">
    <location>
        <begin position="33"/>
        <end position="55"/>
    </location>
</feature>
<dbReference type="InterPro" id="IPR003675">
    <property type="entry name" value="Rce1/LyrA-like_dom"/>
</dbReference>
<sequence length="257" mass="27973">MKNRWRAVFAFVVVWLLYQSAEGVGGRWLHSYPVQAGLMLACVLVAWPLSCWLGYRGYGAYALTRRHGWRTWLPAGLLLAVAAKFAAVRLGLAWDAYAPDPQAGAGGATSLLSALPLLLLSTFVASLAEDILTRGFWYRAAGLHWRSGALFVLASSTIYVLNHVYRLVDGPLEWLTLFCFGLAYAAALWRSGSLWAAVGLHWGWNLGNGLVDATMPVTVVDARVAPALSIGAHLLMLLVVLALPKLRAGSQVVDERQ</sequence>
<feature type="transmembrane region" description="Helical" evidence="1">
    <location>
        <begin position="75"/>
        <end position="94"/>
    </location>
</feature>
<dbReference type="Pfam" id="PF02517">
    <property type="entry name" value="Rce1-like"/>
    <property type="match status" value="1"/>
</dbReference>
<dbReference type="GO" id="GO:0016787">
    <property type="term" value="F:hydrolase activity"/>
    <property type="evidence" value="ECO:0007669"/>
    <property type="project" value="UniProtKB-KW"/>
</dbReference>
<dbReference type="Proteomes" id="UP001596013">
    <property type="component" value="Unassembled WGS sequence"/>
</dbReference>